<dbReference type="PANTHER" id="PTHR27004">
    <property type="entry name" value="RECEPTOR-LIKE PROTEIN 12 ISOFORM X1"/>
    <property type="match status" value="1"/>
</dbReference>
<keyword evidence="5" id="KW-0812">Transmembrane</keyword>
<name>R0GB35_9BRAS</name>
<keyword evidence="8" id="KW-0472">Membrane</keyword>
<evidence type="ECO:0008006" key="13">
    <source>
        <dbReference type="Google" id="ProtNLM"/>
    </source>
</evidence>
<comment type="similarity">
    <text evidence="2">Belongs to the RLP family.</text>
</comment>
<comment type="subcellular location">
    <subcellularLocation>
        <location evidence="1">Cell membrane</location>
        <topology evidence="1">Single-pass type I membrane protein</topology>
    </subcellularLocation>
</comment>
<dbReference type="STRING" id="81985.R0GB35"/>
<keyword evidence="10" id="KW-0325">Glycoprotein</keyword>
<evidence type="ECO:0000256" key="9">
    <source>
        <dbReference type="ARBA" id="ARBA00023170"/>
    </source>
</evidence>
<dbReference type="PANTHER" id="PTHR27004:SF195">
    <property type="entry name" value="RECEPTOR LIKE PROTEIN 28-RELATED"/>
    <property type="match status" value="1"/>
</dbReference>
<dbReference type="Gene3D" id="3.80.10.10">
    <property type="entry name" value="Ribonuclease Inhibitor"/>
    <property type="match status" value="1"/>
</dbReference>
<evidence type="ECO:0000256" key="8">
    <source>
        <dbReference type="ARBA" id="ARBA00023136"/>
    </source>
</evidence>
<protein>
    <recommendedName>
        <fullName evidence="13">Leucine-rich repeat-containing N-terminal plant-type domain-containing protein</fullName>
    </recommendedName>
</protein>
<dbReference type="InterPro" id="IPR032675">
    <property type="entry name" value="LRR_dom_sf"/>
</dbReference>
<evidence type="ECO:0000256" key="6">
    <source>
        <dbReference type="ARBA" id="ARBA00022737"/>
    </source>
</evidence>
<dbReference type="PROSITE" id="PS51450">
    <property type="entry name" value="LRR"/>
    <property type="match status" value="1"/>
</dbReference>
<dbReference type="FunFam" id="3.80.10.10:FF:000111">
    <property type="entry name" value="LRR receptor-like serine/threonine-protein kinase ERECTA"/>
    <property type="match status" value="1"/>
</dbReference>
<evidence type="ECO:0000313" key="11">
    <source>
        <dbReference type="EMBL" id="EOA32917.1"/>
    </source>
</evidence>
<evidence type="ECO:0000256" key="3">
    <source>
        <dbReference type="ARBA" id="ARBA00022475"/>
    </source>
</evidence>
<dbReference type="SUPFAM" id="SSF52058">
    <property type="entry name" value="L domain-like"/>
    <property type="match status" value="1"/>
</dbReference>
<keyword evidence="3" id="KW-1003">Cell membrane</keyword>
<dbReference type="Pfam" id="PF00560">
    <property type="entry name" value="LRR_1"/>
    <property type="match status" value="3"/>
</dbReference>
<keyword evidence="9" id="KW-0675">Receptor</keyword>
<evidence type="ECO:0000256" key="10">
    <source>
        <dbReference type="ARBA" id="ARBA00023180"/>
    </source>
</evidence>
<keyword evidence="12" id="KW-1185">Reference proteome</keyword>
<dbReference type="Pfam" id="PF13855">
    <property type="entry name" value="LRR_8"/>
    <property type="match status" value="1"/>
</dbReference>
<keyword evidence="4" id="KW-0433">Leucine-rich repeat</keyword>
<evidence type="ECO:0000256" key="5">
    <source>
        <dbReference type="ARBA" id="ARBA00022692"/>
    </source>
</evidence>
<evidence type="ECO:0000256" key="1">
    <source>
        <dbReference type="ARBA" id="ARBA00004251"/>
    </source>
</evidence>
<dbReference type="GO" id="GO:0005886">
    <property type="term" value="C:plasma membrane"/>
    <property type="evidence" value="ECO:0007669"/>
    <property type="project" value="UniProtKB-SubCell"/>
</dbReference>
<evidence type="ECO:0000256" key="7">
    <source>
        <dbReference type="ARBA" id="ARBA00022989"/>
    </source>
</evidence>
<proteinExistence type="inferred from homology"/>
<evidence type="ECO:0000256" key="2">
    <source>
        <dbReference type="ARBA" id="ARBA00009592"/>
    </source>
</evidence>
<gene>
    <name evidence="11" type="ORF">CARUB_v10016244mg</name>
</gene>
<evidence type="ECO:0000313" key="12">
    <source>
        <dbReference type="Proteomes" id="UP000029121"/>
    </source>
</evidence>
<keyword evidence="6" id="KW-0677">Repeat</keyword>
<dbReference type="EMBL" id="KB870807">
    <property type="protein sequence ID" value="EOA32917.1"/>
    <property type="molecule type" value="Genomic_DNA"/>
</dbReference>
<dbReference type="InterPro" id="IPR001611">
    <property type="entry name" value="Leu-rich_rpt"/>
</dbReference>
<dbReference type="PRINTS" id="PR00019">
    <property type="entry name" value="LEURICHRPT"/>
</dbReference>
<sequence length="510" mass="56656">MQNYIISLFIPISPLKFLISKQFSLVFLKKVFIMSQSLMRLNFLLLLLLSCVSPSSFYTFKKPVVGLVACGPQQIQAFTQFKNEFDTHACNHSDSLNGVWCDNSTGAVTKIRLRGCLSGTLKSNSSLFQFHQLRALDLSDNKSSLNVLDLSSNSSCMSNFLILRLRKNNLEGSIPDKCDANAPLQSLDVGYNRLTGKLPRSLLNCSALQFLSVDHNKIEDTFPFSLKALPKLQILILRSNKFYGSISPPNNGPLGFPELRILEIADNNFTGSLSPDFFVNWKASSLTMNEDLGPYMSYATLVYMTYRFSYQQPMDLHYKGLSMEDERVFASYATIDFSGNRLEGEIPESIGLLKALIALNLSNNAFTGHIPLSLANLRKLESLDLSSNQLSGTIPNGLGNLSFLADMNVSHNQLNGEIPQGTQITGQPKSSFERNAGLCGFPLEESCFGTNAPPTQQPTEEEDDEEEQVWNWKGVAIGYGIGMLLGLAIEQIIALYKPEWLICLMKCGHR</sequence>
<dbReference type="AlphaFoldDB" id="R0GB35"/>
<dbReference type="eggNOG" id="KOG0619">
    <property type="taxonomic scope" value="Eukaryota"/>
</dbReference>
<keyword evidence="7" id="KW-1133">Transmembrane helix</keyword>
<organism evidence="11 12">
    <name type="scientific">Capsella rubella</name>
    <dbReference type="NCBI Taxonomy" id="81985"/>
    <lineage>
        <taxon>Eukaryota</taxon>
        <taxon>Viridiplantae</taxon>
        <taxon>Streptophyta</taxon>
        <taxon>Embryophyta</taxon>
        <taxon>Tracheophyta</taxon>
        <taxon>Spermatophyta</taxon>
        <taxon>Magnoliopsida</taxon>
        <taxon>eudicotyledons</taxon>
        <taxon>Gunneridae</taxon>
        <taxon>Pentapetalae</taxon>
        <taxon>rosids</taxon>
        <taxon>malvids</taxon>
        <taxon>Brassicales</taxon>
        <taxon>Brassicaceae</taxon>
        <taxon>Camelineae</taxon>
        <taxon>Capsella</taxon>
    </lineage>
</organism>
<accession>R0GB35</accession>
<dbReference type="Proteomes" id="UP000029121">
    <property type="component" value="Unassembled WGS sequence"/>
</dbReference>
<reference evidence="12" key="1">
    <citation type="journal article" date="2013" name="Nat. Genet.">
        <title>The Capsella rubella genome and the genomic consequences of rapid mating system evolution.</title>
        <authorList>
            <person name="Slotte T."/>
            <person name="Hazzouri K.M."/>
            <person name="Agren J.A."/>
            <person name="Koenig D."/>
            <person name="Maumus F."/>
            <person name="Guo Y.L."/>
            <person name="Steige K."/>
            <person name="Platts A.E."/>
            <person name="Escobar J.S."/>
            <person name="Newman L.K."/>
            <person name="Wang W."/>
            <person name="Mandakova T."/>
            <person name="Vello E."/>
            <person name="Smith L.M."/>
            <person name="Henz S.R."/>
            <person name="Steffen J."/>
            <person name="Takuno S."/>
            <person name="Brandvain Y."/>
            <person name="Coop G."/>
            <person name="Andolfatto P."/>
            <person name="Hu T.T."/>
            <person name="Blanchette M."/>
            <person name="Clark R.M."/>
            <person name="Quesneville H."/>
            <person name="Nordborg M."/>
            <person name="Gaut B.S."/>
            <person name="Lysak M.A."/>
            <person name="Jenkins J."/>
            <person name="Grimwood J."/>
            <person name="Chapman J."/>
            <person name="Prochnik S."/>
            <person name="Shu S."/>
            <person name="Rokhsar D."/>
            <person name="Schmutz J."/>
            <person name="Weigel D."/>
            <person name="Wright S.I."/>
        </authorList>
    </citation>
    <scope>NUCLEOTIDE SEQUENCE [LARGE SCALE GENOMIC DNA]</scope>
    <source>
        <strain evidence="12">cv. Monte Gargano</strain>
    </source>
</reference>
<evidence type="ECO:0000256" key="4">
    <source>
        <dbReference type="ARBA" id="ARBA00022614"/>
    </source>
</evidence>